<dbReference type="Proteomes" id="UP000606600">
    <property type="component" value="Unassembled WGS sequence"/>
</dbReference>
<reference evidence="1 2" key="1">
    <citation type="submission" date="2020-09" db="EMBL/GenBank/DDBJ databases">
        <title>Novel species of Mucilaginibacter isolated from a glacier on the Tibetan Plateau.</title>
        <authorList>
            <person name="Liu Q."/>
            <person name="Xin Y.-H."/>
        </authorList>
    </citation>
    <scope>NUCLEOTIDE SEQUENCE [LARGE SCALE GENOMIC DNA]</scope>
    <source>
        <strain evidence="1 2">ZT4R22</strain>
    </source>
</reference>
<protein>
    <recommendedName>
        <fullName evidence="3">Antitoxin</fullName>
    </recommendedName>
</protein>
<sequence>MTTKLTLTMEDTVIDSAKKYARDNGKSLSDIVENYLKSIAIQDDTISEISPKVTRLMGILKVPDDFDYKKELGDALAEKYK</sequence>
<dbReference type="Pfam" id="PF19891">
    <property type="entry name" value="DUF6364"/>
    <property type="match status" value="1"/>
</dbReference>
<gene>
    <name evidence="1" type="ORF">IDJ77_09895</name>
</gene>
<dbReference type="InterPro" id="IPR045944">
    <property type="entry name" value="DUF6364"/>
</dbReference>
<name>A0ABR7WP89_9SPHI</name>
<proteinExistence type="predicted"/>
<dbReference type="RefSeq" id="WP_191188779.1">
    <property type="nucleotide sequence ID" value="NZ_JACWMY010000004.1"/>
</dbReference>
<evidence type="ECO:0000313" key="1">
    <source>
        <dbReference type="EMBL" id="MBD1364120.1"/>
    </source>
</evidence>
<comment type="caution">
    <text evidence="1">The sequence shown here is derived from an EMBL/GenBank/DDBJ whole genome shotgun (WGS) entry which is preliminary data.</text>
</comment>
<accession>A0ABR7WP89</accession>
<organism evidence="1 2">
    <name type="scientific">Mucilaginibacter pankratovii</name>
    <dbReference type="NCBI Taxonomy" id="2772110"/>
    <lineage>
        <taxon>Bacteria</taxon>
        <taxon>Pseudomonadati</taxon>
        <taxon>Bacteroidota</taxon>
        <taxon>Sphingobacteriia</taxon>
        <taxon>Sphingobacteriales</taxon>
        <taxon>Sphingobacteriaceae</taxon>
        <taxon>Mucilaginibacter</taxon>
    </lineage>
</organism>
<evidence type="ECO:0000313" key="2">
    <source>
        <dbReference type="Proteomes" id="UP000606600"/>
    </source>
</evidence>
<keyword evidence="2" id="KW-1185">Reference proteome</keyword>
<dbReference type="EMBL" id="JACWMY010000004">
    <property type="protein sequence ID" value="MBD1364120.1"/>
    <property type="molecule type" value="Genomic_DNA"/>
</dbReference>
<evidence type="ECO:0008006" key="3">
    <source>
        <dbReference type="Google" id="ProtNLM"/>
    </source>
</evidence>